<dbReference type="EMBL" id="VWFC01000002">
    <property type="protein sequence ID" value="KAB1330608.1"/>
    <property type="molecule type" value="Genomic_DNA"/>
</dbReference>
<evidence type="ECO:0000256" key="5">
    <source>
        <dbReference type="ARBA" id="ARBA00022519"/>
    </source>
</evidence>
<comment type="similarity">
    <text evidence="2">Belongs to the TonB family.</text>
</comment>
<dbReference type="PANTHER" id="PTHR33446">
    <property type="entry name" value="PROTEIN TONB-RELATED"/>
    <property type="match status" value="1"/>
</dbReference>
<evidence type="ECO:0000256" key="4">
    <source>
        <dbReference type="ARBA" id="ARBA00022475"/>
    </source>
</evidence>
<proteinExistence type="inferred from homology"/>
<evidence type="ECO:0000256" key="9">
    <source>
        <dbReference type="ARBA" id="ARBA00023136"/>
    </source>
</evidence>
<keyword evidence="7" id="KW-0653">Protein transport</keyword>
<feature type="domain" description="TonB C-terminal" evidence="10">
    <location>
        <begin position="190"/>
        <end position="283"/>
    </location>
</feature>
<dbReference type="AlphaFoldDB" id="A0A6A1XR53"/>
<keyword evidence="3" id="KW-0813">Transport</keyword>
<evidence type="ECO:0000256" key="6">
    <source>
        <dbReference type="ARBA" id="ARBA00022692"/>
    </source>
</evidence>
<dbReference type="PROSITE" id="PS52015">
    <property type="entry name" value="TONB_CTD"/>
    <property type="match status" value="1"/>
</dbReference>
<dbReference type="GO" id="GO:0055085">
    <property type="term" value="P:transmembrane transport"/>
    <property type="evidence" value="ECO:0007669"/>
    <property type="project" value="InterPro"/>
</dbReference>
<keyword evidence="6" id="KW-0812">Transmembrane</keyword>
<name>A0A6A1XR53_BACOV</name>
<evidence type="ECO:0000256" key="2">
    <source>
        <dbReference type="ARBA" id="ARBA00006555"/>
    </source>
</evidence>
<evidence type="ECO:0000256" key="7">
    <source>
        <dbReference type="ARBA" id="ARBA00022927"/>
    </source>
</evidence>
<evidence type="ECO:0000256" key="3">
    <source>
        <dbReference type="ARBA" id="ARBA00022448"/>
    </source>
</evidence>
<accession>A0A6A1XR53</accession>
<reference evidence="11 12" key="1">
    <citation type="journal article" date="2019" name="Nat. Med.">
        <title>A library of human gut bacterial isolates paired with longitudinal multiomics data enables mechanistic microbiome research.</title>
        <authorList>
            <person name="Poyet M."/>
            <person name="Groussin M."/>
            <person name="Gibbons S.M."/>
            <person name="Avila-Pacheco J."/>
            <person name="Jiang X."/>
            <person name="Kearney S.M."/>
            <person name="Perrotta A.R."/>
            <person name="Berdy B."/>
            <person name="Zhao S."/>
            <person name="Lieberman T.D."/>
            <person name="Swanson P.K."/>
            <person name="Smith M."/>
            <person name="Roesemann S."/>
            <person name="Alexander J.E."/>
            <person name="Rich S.A."/>
            <person name="Livny J."/>
            <person name="Vlamakis H."/>
            <person name="Clish C."/>
            <person name="Bullock K."/>
            <person name="Deik A."/>
            <person name="Scott J."/>
            <person name="Pierce K.A."/>
            <person name="Xavier R.J."/>
            <person name="Alm E.J."/>
        </authorList>
    </citation>
    <scope>NUCLEOTIDE SEQUENCE [LARGE SCALE GENOMIC DNA]</scope>
    <source>
        <strain evidence="11 12">BIOML-A2</strain>
    </source>
</reference>
<dbReference type="InterPro" id="IPR051045">
    <property type="entry name" value="TonB-dependent_transducer"/>
</dbReference>
<dbReference type="NCBIfam" id="TIGR01352">
    <property type="entry name" value="tonB_Cterm"/>
    <property type="match status" value="1"/>
</dbReference>
<keyword evidence="8" id="KW-1133">Transmembrane helix</keyword>
<sequence>MKRGKQTCKILKDIRRQIAEANDIEFITSECQYQGDCLGTCPKCEAEVRYLEQQLERKRIAGKAVTVLGISAGLVAMSPMTSCTNSANKGTNQEIINDTIANECMFGDVIPITEEDTIVASIKDTPSPPPVPEVLGIIEPVTEEEVIEGEIRADTIESVSLPGWIPPKIDEMPSENDTLHVSAVMPEFPGGMQELMSFITKKIQYPKEIAQGEAGIQGRVIVQFIVDKDGNIVNPKVVRGVDPYLDKEALRVVNSMPKWKPGELADGTKVAVYYTIPVMFRLQ</sequence>
<evidence type="ECO:0000256" key="1">
    <source>
        <dbReference type="ARBA" id="ARBA00004383"/>
    </source>
</evidence>
<dbReference type="GO" id="GO:0031992">
    <property type="term" value="F:energy transducer activity"/>
    <property type="evidence" value="ECO:0007669"/>
    <property type="project" value="TreeGrafter"/>
</dbReference>
<dbReference type="InterPro" id="IPR006260">
    <property type="entry name" value="TonB/TolA_C"/>
</dbReference>
<dbReference type="GO" id="GO:0015031">
    <property type="term" value="P:protein transport"/>
    <property type="evidence" value="ECO:0007669"/>
    <property type="project" value="UniProtKB-KW"/>
</dbReference>
<keyword evidence="5" id="KW-0997">Cell inner membrane</keyword>
<dbReference type="Gene3D" id="3.30.1150.10">
    <property type="match status" value="1"/>
</dbReference>
<dbReference type="FunFam" id="3.30.1150.10:FF:000002">
    <property type="entry name" value="Energy transducer TonB"/>
    <property type="match status" value="1"/>
</dbReference>
<organism evidence="11 12">
    <name type="scientific">Bacteroides ovatus</name>
    <dbReference type="NCBI Taxonomy" id="28116"/>
    <lineage>
        <taxon>Bacteria</taxon>
        <taxon>Pseudomonadati</taxon>
        <taxon>Bacteroidota</taxon>
        <taxon>Bacteroidia</taxon>
        <taxon>Bacteroidales</taxon>
        <taxon>Bacteroidaceae</taxon>
        <taxon>Bacteroides</taxon>
    </lineage>
</organism>
<dbReference type="SUPFAM" id="SSF74653">
    <property type="entry name" value="TolA/TonB C-terminal domain"/>
    <property type="match status" value="1"/>
</dbReference>
<keyword evidence="4" id="KW-1003">Cell membrane</keyword>
<evidence type="ECO:0000259" key="10">
    <source>
        <dbReference type="PROSITE" id="PS52015"/>
    </source>
</evidence>
<keyword evidence="9" id="KW-0472">Membrane</keyword>
<evidence type="ECO:0000256" key="8">
    <source>
        <dbReference type="ARBA" id="ARBA00022989"/>
    </source>
</evidence>
<comment type="caution">
    <text evidence="11">The sequence shown here is derived from an EMBL/GenBank/DDBJ whole genome shotgun (WGS) entry which is preliminary data.</text>
</comment>
<gene>
    <name evidence="11" type="ORF">F3B53_02400</name>
</gene>
<protein>
    <submittedName>
        <fullName evidence="11">Energy transducer TonB</fullName>
    </submittedName>
</protein>
<dbReference type="Pfam" id="PF03544">
    <property type="entry name" value="TonB_C"/>
    <property type="match status" value="1"/>
</dbReference>
<dbReference type="InterPro" id="IPR037682">
    <property type="entry name" value="TonB_C"/>
</dbReference>
<evidence type="ECO:0000313" key="12">
    <source>
        <dbReference type="Proteomes" id="UP000375690"/>
    </source>
</evidence>
<dbReference type="RefSeq" id="WP_272196653.1">
    <property type="nucleotide sequence ID" value="NZ_CP113514.1"/>
</dbReference>
<comment type="subcellular location">
    <subcellularLocation>
        <location evidence="1">Cell inner membrane</location>
        <topology evidence="1">Single-pass membrane protein</topology>
        <orientation evidence="1">Periplasmic side</orientation>
    </subcellularLocation>
</comment>
<dbReference type="PANTHER" id="PTHR33446:SF2">
    <property type="entry name" value="PROTEIN TONB"/>
    <property type="match status" value="1"/>
</dbReference>
<dbReference type="Proteomes" id="UP000375690">
    <property type="component" value="Unassembled WGS sequence"/>
</dbReference>
<evidence type="ECO:0000313" key="11">
    <source>
        <dbReference type="EMBL" id="KAB1330608.1"/>
    </source>
</evidence>
<dbReference type="GO" id="GO:0098797">
    <property type="term" value="C:plasma membrane protein complex"/>
    <property type="evidence" value="ECO:0007669"/>
    <property type="project" value="TreeGrafter"/>
</dbReference>